<proteinExistence type="predicted"/>
<geneLocation type="plasmid" evidence="3">
    <name>pinbov266</name>
</geneLocation>
<evidence type="ECO:0000256" key="1">
    <source>
        <dbReference type="SAM" id="Phobius"/>
    </source>
</evidence>
<feature type="transmembrane region" description="Helical" evidence="1">
    <location>
        <begin position="111"/>
        <end position="128"/>
    </location>
</feature>
<sequence length="154" mass="17593">MKVNKSIIPSIIYSLLLLILALQGWFTRSMILAFFVNPLILLIAVFWFICTCIVGFIASSLVHNKPVMRVLYALTTAVLVAVAVMISSVSYDTHFYRIFRVNYIFDVIRDYPYWMIVGAHFLMFWLGEEIGNGCGKERDAANAAKKETHFEIKS</sequence>
<keyword evidence="1" id="KW-1133">Transmembrane helix</keyword>
<evidence type="ECO:0000313" key="2">
    <source>
        <dbReference type="EMBL" id="PWT25872.1"/>
    </source>
</evidence>
<organism evidence="2 3">
    <name type="scientific">Butyrivibrio fibrisolvens</name>
    <dbReference type="NCBI Taxonomy" id="831"/>
    <lineage>
        <taxon>Bacteria</taxon>
        <taxon>Bacillati</taxon>
        <taxon>Bacillota</taxon>
        <taxon>Clostridia</taxon>
        <taxon>Lachnospirales</taxon>
        <taxon>Lachnospiraceae</taxon>
        <taxon>Butyrivibrio</taxon>
    </lineage>
</organism>
<gene>
    <name evidence="2" type="ORF">CPT75_00365</name>
</gene>
<keyword evidence="1" id="KW-0812">Transmembrane</keyword>
<name>A0A317G017_BUTFI</name>
<feature type="transmembrane region" description="Helical" evidence="1">
    <location>
        <begin position="7"/>
        <end position="26"/>
    </location>
</feature>
<dbReference type="EMBL" id="NXNG01000002">
    <property type="protein sequence ID" value="PWT25872.1"/>
    <property type="molecule type" value="Genomic_DNA"/>
</dbReference>
<keyword evidence="3" id="KW-1185">Reference proteome</keyword>
<feature type="transmembrane region" description="Helical" evidence="1">
    <location>
        <begin position="70"/>
        <end position="91"/>
    </location>
</feature>
<comment type="caution">
    <text evidence="2">The sequence shown here is derived from an EMBL/GenBank/DDBJ whole genome shotgun (WGS) entry which is preliminary data.</text>
</comment>
<evidence type="ECO:0000313" key="3">
    <source>
        <dbReference type="Proteomes" id="UP000245488"/>
    </source>
</evidence>
<protein>
    <submittedName>
        <fullName evidence="2">Uncharacterized protein</fullName>
    </submittedName>
</protein>
<dbReference type="RefSeq" id="WP_110074409.1">
    <property type="nucleotide sequence ID" value="NZ_CM009897.1"/>
</dbReference>
<dbReference type="AlphaFoldDB" id="A0A317G017"/>
<keyword evidence="1" id="KW-0472">Membrane</keyword>
<accession>A0A317G017</accession>
<reference evidence="2 3" key="1">
    <citation type="submission" date="2017-09" db="EMBL/GenBank/DDBJ databases">
        <title>High-quality draft genome sequence of Butyrivibrio fibrisolvens INBov1, isolated from cow rumen.</title>
        <authorList>
            <person name="Rodriguez Hernaez J."/>
            <person name="Rivarola M."/>
            <person name="Paniego N."/>
            <person name="Cravero S."/>
            <person name="Ceron Cucchi M."/>
            <person name="Martinez M.C."/>
        </authorList>
    </citation>
    <scope>NUCLEOTIDE SEQUENCE [LARGE SCALE GENOMIC DNA]</scope>
    <source>
        <strain evidence="2 3">INBov1</strain>
        <plasmid evidence="3">pinbov266</plasmid>
    </source>
</reference>
<keyword evidence="2" id="KW-0614">Plasmid</keyword>
<feature type="transmembrane region" description="Helical" evidence="1">
    <location>
        <begin position="32"/>
        <end position="58"/>
    </location>
</feature>
<dbReference type="Proteomes" id="UP000245488">
    <property type="component" value="Plasmid pINBov266"/>
</dbReference>